<keyword evidence="1" id="KW-0540">Nuclease</keyword>
<feature type="compositionally biased region" description="Basic and acidic residues" evidence="3">
    <location>
        <begin position="96"/>
        <end position="110"/>
    </location>
</feature>
<evidence type="ECO:0000256" key="2">
    <source>
        <dbReference type="ARBA" id="ARBA00022801"/>
    </source>
</evidence>
<evidence type="ECO:0000313" key="6">
    <source>
        <dbReference type="Proteomes" id="UP000252355"/>
    </source>
</evidence>
<sequence length="318" mass="36150">MNRCRKAVLVTLVGLFLCAVAGSLFAEAPSRGQPTRGDRLHQLYKRFLSQLRTLEEKYPRDHPAFFKMRQTVSELYQEAERQGPGDVVRSPARSDTPADRRGRSMRRGDDPSAGVDIYDACRGLRGGALREQLHGLIANQYPVGYQQAQDLIFSQLHNENGEVECVYTGRRICTQGEPSADDMNIEHTWPQSQGATGDAKCDLHHLFPTDAKANNLRGSHPFGYVTHPIWEEGGSKFDGDTFEVRPQHRGNCARAKFYFAVRYGKSIPDDEEAALRRWHKEDPVDAAERTRNDRIENLQHNRNPFIDHPEFVDQISDF</sequence>
<accession>A0A367ZAY9</accession>
<name>A0A367ZAY9_9BACT</name>
<keyword evidence="2" id="KW-0378">Hydrolase</keyword>
<dbReference type="Proteomes" id="UP000252355">
    <property type="component" value="Unassembled WGS sequence"/>
</dbReference>
<feature type="chain" id="PRO_5016926860" evidence="4">
    <location>
        <begin position="27"/>
        <end position="318"/>
    </location>
</feature>
<dbReference type="Pfam" id="PF04231">
    <property type="entry name" value="Endonuclease_1"/>
    <property type="match status" value="1"/>
</dbReference>
<dbReference type="PANTHER" id="PTHR33607:SF2">
    <property type="entry name" value="ENDONUCLEASE-1"/>
    <property type="match status" value="1"/>
</dbReference>
<organism evidence="5 6">
    <name type="scientific">Candidatus Ozemobacter sibiricus</name>
    <dbReference type="NCBI Taxonomy" id="2268124"/>
    <lineage>
        <taxon>Bacteria</taxon>
        <taxon>Candidatus Ozemobacteria</taxon>
        <taxon>Candidatus Ozemobacterales</taxon>
        <taxon>Candidatus Ozemobacteraceae</taxon>
        <taxon>Candidatus Ozemobacter</taxon>
    </lineage>
</organism>
<keyword evidence="4" id="KW-0732">Signal</keyword>
<dbReference type="EMBL" id="QOQW01000040">
    <property type="protein sequence ID" value="RCK75295.1"/>
    <property type="molecule type" value="Genomic_DNA"/>
</dbReference>
<protein>
    <submittedName>
        <fullName evidence="5">Extracellular ribonuclease</fullName>
    </submittedName>
</protein>
<gene>
    <name evidence="5" type="ORF">OZSIB_4059</name>
</gene>
<dbReference type="InterPro" id="IPR044925">
    <property type="entry name" value="His-Me_finger_sf"/>
</dbReference>
<proteinExistence type="predicted"/>
<comment type="caution">
    <text evidence="5">The sequence shown here is derived from an EMBL/GenBank/DDBJ whole genome shotgun (WGS) entry which is preliminary data.</text>
</comment>
<feature type="signal peptide" evidence="4">
    <location>
        <begin position="1"/>
        <end position="26"/>
    </location>
</feature>
<dbReference type="SUPFAM" id="SSF54060">
    <property type="entry name" value="His-Me finger endonucleases"/>
    <property type="match status" value="1"/>
</dbReference>
<evidence type="ECO:0000256" key="1">
    <source>
        <dbReference type="ARBA" id="ARBA00022722"/>
    </source>
</evidence>
<dbReference type="PANTHER" id="PTHR33607">
    <property type="entry name" value="ENDONUCLEASE-1"/>
    <property type="match status" value="1"/>
</dbReference>
<reference evidence="5 6" key="1">
    <citation type="submission" date="2018-05" db="EMBL/GenBank/DDBJ databases">
        <title>A metagenomic window into the 2 km-deep terrestrial subsurface aquifer revealed taxonomically and functionally diverse microbial community comprising novel uncultured bacterial lineages.</title>
        <authorList>
            <person name="Kadnikov V.V."/>
            <person name="Mardanov A.V."/>
            <person name="Beletsky A.V."/>
            <person name="Banks D."/>
            <person name="Pimenov N.V."/>
            <person name="Frank Y.A."/>
            <person name="Karnachuk O.V."/>
            <person name="Ravin N.V."/>
        </authorList>
    </citation>
    <scope>NUCLEOTIDE SEQUENCE [LARGE SCALE GENOMIC DNA]</scope>
    <source>
        <strain evidence="5">BY5</strain>
    </source>
</reference>
<evidence type="ECO:0000256" key="4">
    <source>
        <dbReference type="SAM" id="SignalP"/>
    </source>
</evidence>
<dbReference type="GO" id="GO:0016787">
    <property type="term" value="F:hydrolase activity"/>
    <property type="evidence" value="ECO:0007669"/>
    <property type="project" value="UniProtKB-KW"/>
</dbReference>
<evidence type="ECO:0000256" key="3">
    <source>
        <dbReference type="SAM" id="MobiDB-lite"/>
    </source>
</evidence>
<dbReference type="GO" id="GO:0004518">
    <property type="term" value="F:nuclease activity"/>
    <property type="evidence" value="ECO:0007669"/>
    <property type="project" value="UniProtKB-KW"/>
</dbReference>
<dbReference type="InterPro" id="IPR007346">
    <property type="entry name" value="Endonuclease-I"/>
</dbReference>
<evidence type="ECO:0000313" key="5">
    <source>
        <dbReference type="EMBL" id="RCK75295.1"/>
    </source>
</evidence>
<dbReference type="AlphaFoldDB" id="A0A367ZAY9"/>
<feature type="region of interest" description="Disordered" evidence="3">
    <location>
        <begin position="77"/>
        <end position="112"/>
    </location>
</feature>